<name>A0A6B0YVZ8_9CHLR</name>
<dbReference type="GO" id="GO:0005524">
    <property type="term" value="F:ATP binding"/>
    <property type="evidence" value="ECO:0007669"/>
    <property type="project" value="InterPro"/>
</dbReference>
<dbReference type="Gene3D" id="3.50.30.10">
    <property type="entry name" value="Phosphohistidine domain"/>
    <property type="match status" value="1"/>
</dbReference>
<dbReference type="InterPro" id="IPR008279">
    <property type="entry name" value="PEP-util_enz_mobile_dom"/>
</dbReference>
<keyword evidence="3" id="KW-0670">Pyruvate</keyword>
<organism evidence="3">
    <name type="scientific">Caldilineaceae bacterium SB0664_bin_27</name>
    <dbReference type="NCBI Taxonomy" id="2605260"/>
    <lineage>
        <taxon>Bacteria</taxon>
        <taxon>Bacillati</taxon>
        <taxon>Chloroflexota</taxon>
        <taxon>Caldilineae</taxon>
        <taxon>Caldilineales</taxon>
        <taxon>Caldilineaceae</taxon>
    </lineage>
</organism>
<protein>
    <submittedName>
        <fullName evidence="3">Phosphoenolpyruvate synthase</fullName>
    </submittedName>
</protein>
<dbReference type="SUPFAM" id="SSF52009">
    <property type="entry name" value="Phosphohistidine domain"/>
    <property type="match status" value="1"/>
</dbReference>
<dbReference type="InterPro" id="IPR002192">
    <property type="entry name" value="PPDK_AMP/ATP-bd"/>
</dbReference>
<dbReference type="SUPFAM" id="SSF56059">
    <property type="entry name" value="Glutathione synthetase ATP-binding domain-like"/>
    <property type="match status" value="1"/>
</dbReference>
<dbReference type="PANTHER" id="PTHR43615:SF1">
    <property type="entry name" value="PPDK_N DOMAIN-CONTAINING PROTEIN"/>
    <property type="match status" value="1"/>
</dbReference>
<reference evidence="3" key="1">
    <citation type="submission" date="2019-09" db="EMBL/GenBank/DDBJ databases">
        <title>Characterisation of the sponge microbiome using genome-centric metagenomics.</title>
        <authorList>
            <person name="Engelberts J.P."/>
            <person name="Robbins S.J."/>
            <person name="De Goeij J.M."/>
            <person name="Aranda M."/>
            <person name="Bell S.C."/>
            <person name="Webster N.S."/>
        </authorList>
    </citation>
    <scope>NUCLEOTIDE SEQUENCE</scope>
    <source>
        <strain evidence="3">SB0664_bin_27</strain>
    </source>
</reference>
<dbReference type="InterPro" id="IPR013815">
    <property type="entry name" value="ATP_grasp_subdomain_1"/>
</dbReference>
<accession>A0A6B0YVZ8</accession>
<dbReference type="Pfam" id="PF00391">
    <property type="entry name" value="PEP-utilizers"/>
    <property type="match status" value="1"/>
</dbReference>
<sequence>MPSSAAGSPDIPLSICLPLTTPGHSLSRAGGKGLNLAKLAVAGFPVPAAFIIATEAYDGFVKSAGLAGWMAAEVENSATGDASALAALSDRLRERLHASEMPAELSGQICEAYAELGRPPVAVRSSATAEDLPGLSFAGQQDTFLNVVSDSSLLRAVVECWSSLWTARAIAYRDRNGIDQSAVSLAVVVQEMVQSESSGVLFTANPLTGRRTETVIDATFGLGEALVSGQVEPDHYVISSESGKVLHRVLGSKSTVITGAPEGGVRTKKAEYRIEEALTDGQVRQLTELGRNTADLYGEPQDIEWAFAGGNLYLLQSRPITSLFPLPARVDGGALKVYVSLGAIQGVLSPFTPLGMDMLRGMFSGIAQIFSSNATLYDQRILYSAAARPWIDSTAALGNPIGRLAFRRALPMVEPGAAKAILDVIADSRLESPRFSLRFFAVAAPFASRILISALQAFLKPEARVRSIDTAVEKHIGATVQRTGEAQSLAARAALCEWLCYNAMFPLLLPLFIPPIVAGYASLGLLTRIASVLARTDPDISLEMALELTRSLPNNVTTEMDLELWKVACRIREDRAGAVAFAAADAAELASRYRNKELPVSIQSALEGFFSRYGMRGLAELDFGQPRWREAPEPIVRALQSYLSISDQDMAPDRVFEKGRREAASAEARLAKAAASAWGSRFGPWLVRLLARRVRALAGLRESPKFTMTRIMGIARDALLESGRELVEEGVLERAEDLFYLSLRELKTLAIGAPGDWKRLVSDRRASEQIERRRRPIPRLLLSDGTAYFAGITADGDGTGLAGSGVSPGVVEGVVKVVFDPLEANLEPGEILVCPGTDPSWTPLFLAAGGLVMEVGGMMTHGSVVAREYGIPAVAGVDRATSRLQTGVNVRVDGSSGTIDIVD</sequence>
<dbReference type="InterPro" id="IPR051549">
    <property type="entry name" value="PEP_Utilizing_Enz"/>
</dbReference>
<dbReference type="EMBL" id="VXRG01000090">
    <property type="protein sequence ID" value="MXY93922.1"/>
    <property type="molecule type" value="Genomic_DNA"/>
</dbReference>
<feature type="domain" description="PEP-utilising enzyme mobile" evidence="1">
    <location>
        <begin position="827"/>
        <end position="897"/>
    </location>
</feature>
<dbReference type="InterPro" id="IPR036637">
    <property type="entry name" value="Phosphohistidine_dom_sf"/>
</dbReference>
<comment type="caution">
    <text evidence="3">The sequence shown here is derived from an EMBL/GenBank/DDBJ whole genome shotgun (WGS) entry which is preliminary data.</text>
</comment>
<evidence type="ECO:0000313" key="3">
    <source>
        <dbReference type="EMBL" id="MXY93922.1"/>
    </source>
</evidence>
<dbReference type="Pfam" id="PF01326">
    <property type="entry name" value="PPDK_N"/>
    <property type="match status" value="1"/>
</dbReference>
<dbReference type="GO" id="GO:0016301">
    <property type="term" value="F:kinase activity"/>
    <property type="evidence" value="ECO:0007669"/>
    <property type="project" value="InterPro"/>
</dbReference>
<gene>
    <name evidence="3" type="ORF">F4Y42_10810</name>
</gene>
<dbReference type="Gene3D" id="3.30.470.20">
    <property type="entry name" value="ATP-grasp fold, B domain"/>
    <property type="match status" value="1"/>
</dbReference>
<evidence type="ECO:0000259" key="2">
    <source>
        <dbReference type="Pfam" id="PF01326"/>
    </source>
</evidence>
<feature type="domain" description="Pyruvate phosphate dikinase AMP/ATP-binding" evidence="2">
    <location>
        <begin position="28"/>
        <end position="322"/>
    </location>
</feature>
<dbReference type="AlphaFoldDB" id="A0A6B0YVZ8"/>
<dbReference type="Gene3D" id="3.30.1490.20">
    <property type="entry name" value="ATP-grasp fold, A domain"/>
    <property type="match status" value="1"/>
</dbReference>
<dbReference type="PANTHER" id="PTHR43615">
    <property type="entry name" value="PHOSPHOENOLPYRUVATE SYNTHASE-RELATED"/>
    <property type="match status" value="1"/>
</dbReference>
<proteinExistence type="predicted"/>
<evidence type="ECO:0000259" key="1">
    <source>
        <dbReference type="Pfam" id="PF00391"/>
    </source>
</evidence>